<keyword evidence="3" id="KW-1185">Reference proteome</keyword>
<comment type="caution">
    <text evidence="2">The sequence shown here is derived from an EMBL/GenBank/DDBJ whole genome shotgun (WGS) entry which is preliminary data.</text>
</comment>
<dbReference type="AlphaFoldDB" id="A0A7K0FNR4"/>
<gene>
    <name evidence="2" type="ORF">GJJ64_05670</name>
</gene>
<organism evidence="2 3">
    <name type="scientific">Pedobacter puniceum</name>
    <dbReference type="NCBI Taxonomy" id="2666136"/>
    <lineage>
        <taxon>Bacteria</taxon>
        <taxon>Pseudomonadati</taxon>
        <taxon>Bacteroidota</taxon>
        <taxon>Sphingobacteriia</taxon>
        <taxon>Sphingobacteriales</taxon>
        <taxon>Sphingobacteriaceae</taxon>
        <taxon>Pedobacter</taxon>
    </lineage>
</organism>
<evidence type="ECO:0000256" key="1">
    <source>
        <dbReference type="SAM" id="SignalP"/>
    </source>
</evidence>
<feature type="signal peptide" evidence="1">
    <location>
        <begin position="1"/>
        <end position="17"/>
    </location>
</feature>
<protein>
    <recommendedName>
        <fullName evidence="4">DUF4468 domain-containing protein</fullName>
    </recommendedName>
</protein>
<sequence>MKKLILLFCLIPFFAQAQYDYLKLENTQLVFEKVYALDSLKDTDIEKLLSAGVPKLKDVTIVEKSNELIIAKIKNSYIDYRRFREYWRIAPSYLGDQFFGDVAIMWKDGKYKVTVNNMYFYSTTHGMMKSTDIFTRKRGSELKTNTNTIVSGGYIERYLADLFLVKPDKNNW</sequence>
<name>A0A7K0FNR4_9SPHI</name>
<accession>A0A7K0FNR4</accession>
<dbReference type="EMBL" id="WKJI01000001">
    <property type="protein sequence ID" value="MRX46667.1"/>
    <property type="molecule type" value="Genomic_DNA"/>
</dbReference>
<keyword evidence="1" id="KW-0732">Signal</keyword>
<evidence type="ECO:0000313" key="3">
    <source>
        <dbReference type="Proteomes" id="UP000462931"/>
    </source>
</evidence>
<proteinExistence type="predicted"/>
<reference evidence="2 3" key="1">
    <citation type="submission" date="2019-11" db="EMBL/GenBank/DDBJ databases">
        <authorList>
            <person name="Cheng Q."/>
            <person name="Yang Z."/>
        </authorList>
    </citation>
    <scope>NUCLEOTIDE SEQUENCE [LARGE SCALE GENOMIC DNA]</scope>
    <source>
        <strain evidence="2 3">HX-22-1</strain>
    </source>
</reference>
<evidence type="ECO:0008006" key="4">
    <source>
        <dbReference type="Google" id="ProtNLM"/>
    </source>
</evidence>
<dbReference type="Proteomes" id="UP000462931">
    <property type="component" value="Unassembled WGS sequence"/>
</dbReference>
<feature type="chain" id="PRO_5029574769" description="DUF4468 domain-containing protein" evidence="1">
    <location>
        <begin position="18"/>
        <end position="172"/>
    </location>
</feature>
<evidence type="ECO:0000313" key="2">
    <source>
        <dbReference type="EMBL" id="MRX46667.1"/>
    </source>
</evidence>